<dbReference type="InterPro" id="IPR011990">
    <property type="entry name" value="TPR-like_helical_dom_sf"/>
</dbReference>
<dbReference type="AlphaFoldDB" id="A0A7S0ET62"/>
<organism evidence="6">
    <name type="scientific">Hanusia phi</name>
    <dbReference type="NCBI Taxonomy" id="3032"/>
    <lineage>
        <taxon>Eukaryota</taxon>
        <taxon>Cryptophyceae</taxon>
        <taxon>Pyrenomonadales</taxon>
        <taxon>Geminigeraceae</taxon>
        <taxon>Hanusia</taxon>
    </lineage>
</organism>
<evidence type="ECO:0000313" key="6">
    <source>
        <dbReference type="EMBL" id="CAD8492730.1"/>
    </source>
</evidence>
<protein>
    <recommendedName>
        <fullName evidence="5">Tetratricopeptide repeat protein 29</fullName>
    </recommendedName>
</protein>
<reference evidence="6" key="1">
    <citation type="submission" date="2021-01" db="EMBL/GenBank/DDBJ databases">
        <authorList>
            <person name="Corre E."/>
            <person name="Pelletier E."/>
            <person name="Niang G."/>
            <person name="Scheremetjew M."/>
            <person name="Finn R."/>
            <person name="Kale V."/>
            <person name="Holt S."/>
            <person name="Cochrane G."/>
            <person name="Meng A."/>
            <person name="Brown T."/>
            <person name="Cohen L."/>
        </authorList>
    </citation>
    <scope>NUCLEOTIDE SEQUENCE</scope>
    <source>
        <strain evidence="6">CCMP325</strain>
    </source>
</reference>
<keyword evidence="4" id="KW-0802">TPR repeat</keyword>
<evidence type="ECO:0000256" key="1">
    <source>
        <dbReference type="ARBA" id="ARBA00004496"/>
    </source>
</evidence>
<gene>
    <name evidence="6" type="ORF">HPHI1048_LOCUS15195</name>
</gene>
<dbReference type="InterPro" id="IPR051476">
    <property type="entry name" value="Bac_ResReg_Asp_Phosphatase"/>
</dbReference>
<evidence type="ECO:0000256" key="3">
    <source>
        <dbReference type="ARBA" id="ARBA00022737"/>
    </source>
</evidence>
<evidence type="ECO:0000256" key="5">
    <source>
        <dbReference type="ARBA" id="ARBA00040665"/>
    </source>
</evidence>
<keyword evidence="2" id="KW-0963">Cytoplasm</keyword>
<evidence type="ECO:0000256" key="2">
    <source>
        <dbReference type="ARBA" id="ARBA00022490"/>
    </source>
</evidence>
<dbReference type="PANTHER" id="PTHR46630:SF1">
    <property type="entry name" value="TETRATRICOPEPTIDE REPEAT PROTEIN 29"/>
    <property type="match status" value="1"/>
</dbReference>
<dbReference type="GO" id="GO:0005737">
    <property type="term" value="C:cytoplasm"/>
    <property type="evidence" value="ECO:0007669"/>
    <property type="project" value="UniProtKB-SubCell"/>
</dbReference>
<evidence type="ECO:0000256" key="4">
    <source>
        <dbReference type="ARBA" id="ARBA00022803"/>
    </source>
</evidence>
<accession>A0A7S0ET62</accession>
<dbReference type="SUPFAM" id="SSF48452">
    <property type="entry name" value="TPR-like"/>
    <property type="match status" value="2"/>
</dbReference>
<dbReference type="GO" id="GO:0005929">
    <property type="term" value="C:cilium"/>
    <property type="evidence" value="ECO:0007669"/>
    <property type="project" value="TreeGrafter"/>
</dbReference>
<dbReference type="Gene3D" id="1.25.40.10">
    <property type="entry name" value="Tetratricopeptide repeat domain"/>
    <property type="match status" value="2"/>
</dbReference>
<dbReference type="PANTHER" id="PTHR46630">
    <property type="entry name" value="TETRATRICOPEPTIDE REPEAT PROTEIN 29"/>
    <property type="match status" value="1"/>
</dbReference>
<dbReference type="GO" id="GO:0003341">
    <property type="term" value="P:cilium movement"/>
    <property type="evidence" value="ECO:0007669"/>
    <property type="project" value="TreeGrafter"/>
</dbReference>
<name>A0A7S0ET62_9CRYP</name>
<sequence length="379" mass="43065">MPGKDGESESIADKYFVCTECLVEGNVQSFVDLFYLTHSQDSAKEEQSQQQAVLKEESTTSFATYDVLQFLKNKLTEAEVAQREGGYDVVFESFMETAKHFKSKSDHKRVIYFLTKCLEVARISQDIAREAEANEMLGLTKEEMGQLKEAIQYHEAHRDLVVSYGRDMNDQAGHNLIRAYRRLAEELQKQGDVEGSIMYFQKSLKSAIDMGDQEEEGKSYRLLGSAYLLQQEYDLSASNFHKFLSICQETQDRVSEGLACSHLATAYEAKGDRASSIKFLEEYYEIALSTGELNSQREACGRLGIIFNAAADFNRSVEYFTKAFEISRSLGDKKAIDVDRVNLGIARGSAKQKDYIKVVNSDFSSLMTWKSRRIPFERE</sequence>
<dbReference type="InterPro" id="IPR019734">
    <property type="entry name" value="TPR_rpt"/>
</dbReference>
<proteinExistence type="predicted"/>
<dbReference type="EMBL" id="HBEO01022449">
    <property type="protein sequence ID" value="CAD8492730.1"/>
    <property type="molecule type" value="Transcribed_RNA"/>
</dbReference>
<keyword evidence="3" id="KW-0677">Repeat</keyword>
<comment type="subcellular location">
    <subcellularLocation>
        <location evidence="1">Cytoplasm</location>
    </subcellularLocation>
</comment>
<dbReference type="SMART" id="SM00028">
    <property type="entry name" value="TPR"/>
    <property type="match status" value="5"/>
</dbReference>